<keyword evidence="2 4" id="KW-0689">Ribosomal protein</keyword>
<organism evidence="6 7">
    <name type="scientific">Acrasis kona</name>
    <dbReference type="NCBI Taxonomy" id="1008807"/>
    <lineage>
        <taxon>Eukaryota</taxon>
        <taxon>Discoba</taxon>
        <taxon>Heterolobosea</taxon>
        <taxon>Tetramitia</taxon>
        <taxon>Eutetramitia</taxon>
        <taxon>Acrasidae</taxon>
        <taxon>Acrasis</taxon>
    </lineage>
</organism>
<feature type="domain" description="Ribosomal protein eL8/eL30/eS12/Gadd45" evidence="5">
    <location>
        <begin position="23"/>
        <end position="116"/>
    </location>
</feature>
<dbReference type="GO" id="GO:0003735">
    <property type="term" value="F:structural constituent of ribosome"/>
    <property type="evidence" value="ECO:0007669"/>
    <property type="project" value="InterPro"/>
</dbReference>
<evidence type="ECO:0000259" key="5">
    <source>
        <dbReference type="Pfam" id="PF01248"/>
    </source>
</evidence>
<dbReference type="Gene3D" id="3.30.1330.30">
    <property type="match status" value="1"/>
</dbReference>
<evidence type="ECO:0000256" key="4">
    <source>
        <dbReference type="RuleBase" id="RU000670"/>
    </source>
</evidence>
<dbReference type="GO" id="GO:0006412">
    <property type="term" value="P:translation"/>
    <property type="evidence" value="ECO:0007669"/>
    <property type="project" value="InterPro"/>
</dbReference>
<dbReference type="InterPro" id="IPR029064">
    <property type="entry name" value="Ribosomal_eL30-like_sf"/>
</dbReference>
<dbReference type="InterPro" id="IPR047860">
    <property type="entry name" value="Ribosomal_eS12_CS"/>
</dbReference>
<reference evidence="6 7" key="1">
    <citation type="submission" date="2024-03" db="EMBL/GenBank/DDBJ databases">
        <title>The Acrasis kona genome and developmental transcriptomes reveal deep origins of eukaryotic multicellular pathways.</title>
        <authorList>
            <person name="Sheikh S."/>
            <person name="Fu C.-J."/>
            <person name="Brown M.W."/>
            <person name="Baldauf S.L."/>
        </authorList>
    </citation>
    <scope>NUCLEOTIDE SEQUENCE [LARGE SCALE GENOMIC DNA]</scope>
    <source>
        <strain evidence="6 7">ATCC MYA-3509</strain>
    </source>
</reference>
<dbReference type="InterPro" id="IPR000530">
    <property type="entry name" value="Ribosomal_eS12"/>
</dbReference>
<evidence type="ECO:0000256" key="1">
    <source>
        <dbReference type="ARBA" id="ARBA00005824"/>
    </source>
</evidence>
<evidence type="ECO:0000313" key="6">
    <source>
        <dbReference type="EMBL" id="KAL0481681.1"/>
    </source>
</evidence>
<comment type="similarity">
    <text evidence="1 4">Belongs to the eukaryotic ribosomal protein eS12 family.</text>
</comment>
<dbReference type="AlphaFoldDB" id="A0AAW2YXM1"/>
<dbReference type="PANTHER" id="PTHR11843">
    <property type="entry name" value="40S RIBOSOMAL PROTEIN S12"/>
    <property type="match status" value="1"/>
</dbReference>
<name>A0AAW2YXM1_9EUKA</name>
<sequence length="143" mass="16101">MADAVDQIVNQEPQLEALTMPVALKEVLKKAAIHDGLAKGLRECCRAIDKKQAYFVVLAEDTAEDQYKQLITALCKEAKIDLLTTPSNEELGEWVGLAKYDKNMKVRKHQKCSCVVVKDFGEQSDALQFILNEFESRNNKKAE</sequence>
<evidence type="ECO:0000256" key="3">
    <source>
        <dbReference type="ARBA" id="ARBA00023274"/>
    </source>
</evidence>
<keyword evidence="7" id="KW-1185">Reference proteome</keyword>
<evidence type="ECO:0000256" key="2">
    <source>
        <dbReference type="ARBA" id="ARBA00022980"/>
    </source>
</evidence>
<proteinExistence type="inferred from homology"/>
<keyword evidence="3 4" id="KW-0687">Ribonucleoprotein</keyword>
<accession>A0AAW2YXM1</accession>
<dbReference type="PRINTS" id="PR00972">
    <property type="entry name" value="RIBSOMALS12E"/>
</dbReference>
<protein>
    <recommendedName>
        <fullName evidence="4">40S ribosomal protein S12</fullName>
    </recommendedName>
</protein>
<comment type="caution">
    <text evidence="6">The sequence shown here is derived from an EMBL/GenBank/DDBJ whole genome shotgun (WGS) entry which is preliminary data.</text>
</comment>
<dbReference type="Pfam" id="PF01248">
    <property type="entry name" value="Ribosomal_L7Ae"/>
    <property type="match status" value="1"/>
</dbReference>
<dbReference type="GO" id="GO:1990904">
    <property type="term" value="C:ribonucleoprotein complex"/>
    <property type="evidence" value="ECO:0007669"/>
    <property type="project" value="UniProtKB-KW"/>
</dbReference>
<dbReference type="InterPro" id="IPR004038">
    <property type="entry name" value="Ribosomal_eL8/eL30/eS12/Gad45"/>
</dbReference>
<dbReference type="PROSITE" id="PS01189">
    <property type="entry name" value="RIBOSOMAL_S12E"/>
    <property type="match status" value="1"/>
</dbReference>
<dbReference type="SUPFAM" id="SSF55315">
    <property type="entry name" value="L30e-like"/>
    <property type="match status" value="1"/>
</dbReference>
<dbReference type="Proteomes" id="UP001431209">
    <property type="component" value="Unassembled WGS sequence"/>
</dbReference>
<dbReference type="GO" id="GO:0005840">
    <property type="term" value="C:ribosome"/>
    <property type="evidence" value="ECO:0007669"/>
    <property type="project" value="UniProtKB-KW"/>
</dbReference>
<evidence type="ECO:0000313" key="7">
    <source>
        <dbReference type="Proteomes" id="UP001431209"/>
    </source>
</evidence>
<gene>
    <name evidence="6" type="ORF">AKO1_012536</name>
</gene>
<dbReference type="EMBL" id="JAOPGA020000784">
    <property type="protein sequence ID" value="KAL0481681.1"/>
    <property type="molecule type" value="Genomic_DNA"/>
</dbReference>